<keyword evidence="2 7" id="KW-0812">Transmembrane</keyword>
<dbReference type="InterPro" id="IPR039421">
    <property type="entry name" value="Type_1_exporter"/>
</dbReference>
<dbReference type="Pfam" id="PF00664">
    <property type="entry name" value="ABC_membrane"/>
    <property type="match status" value="1"/>
</dbReference>
<dbReference type="InterPro" id="IPR003593">
    <property type="entry name" value="AAA+_ATPase"/>
</dbReference>
<proteinExistence type="predicted"/>
<dbReference type="InterPro" id="IPR036640">
    <property type="entry name" value="ABC1_TM_sf"/>
</dbReference>
<keyword evidence="5 7" id="KW-1133">Transmembrane helix</keyword>
<feature type="domain" description="ABC transporter" evidence="8">
    <location>
        <begin position="345"/>
        <end position="577"/>
    </location>
</feature>
<evidence type="ECO:0000259" key="8">
    <source>
        <dbReference type="PROSITE" id="PS50893"/>
    </source>
</evidence>
<dbReference type="EMBL" id="JBHUNE010000007">
    <property type="protein sequence ID" value="MFD2758723.1"/>
    <property type="molecule type" value="Genomic_DNA"/>
</dbReference>
<reference evidence="11" key="1">
    <citation type="journal article" date="2019" name="Int. J. Syst. Evol. Microbiol.">
        <title>The Global Catalogue of Microorganisms (GCM) 10K type strain sequencing project: providing services to taxonomists for standard genome sequencing and annotation.</title>
        <authorList>
            <consortium name="The Broad Institute Genomics Platform"/>
            <consortium name="The Broad Institute Genome Sequencing Center for Infectious Disease"/>
            <person name="Wu L."/>
            <person name="Ma J."/>
        </authorList>
    </citation>
    <scope>NUCLEOTIDE SEQUENCE [LARGE SCALE GENOMIC DNA]</scope>
    <source>
        <strain evidence="11">TISTR 1514</strain>
    </source>
</reference>
<dbReference type="Gene3D" id="1.20.1560.10">
    <property type="entry name" value="ABC transporter type 1, transmembrane domain"/>
    <property type="match status" value="1"/>
</dbReference>
<evidence type="ECO:0000313" key="10">
    <source>
        <dbReference type="EMBL" id="MFD2758723.1"/>
    </source>
</evidence>
<dbReference type="CDD" id="cd07346">
    <property type="entry name" value="ABC_6TM_exporters"/>
    <property type="match status" value="1"/>
</dbReference>
<protein>
    <submittedName>
        <fullName evidence="10">ABC transporter ATP-binding protein</fullName>
    </submittedName>
</protein>
<dbReference type="SUPFAM" id="SSF52540">
    <property type="entry name" value="P-loop containing nucleoside triphosphate hydrolases"/>
    <property type="match status" value="1"/>
</dbReference>
<dbReference type="PANTHER" id="PTHR24221:SF654">
    <property type="entry name" value="ATP-BINDING CASSETTE SUB-FAMILY B MEMBER 6"/>
    <property type="match status" value="1"/>
</dbReference>
<feature type="transmembrane region" description="Helical" evidence="7">
    <location>
        <begin position="263"/>
        <end position="294"/>
    </location>
</feature>
<evidence type="ECO:0000256" key="2">
    <source>
        <dbReference type="ARBA" id="ARBA00022692"/>
    </source>
</evidence>
<dbReference type="SUPFAM" id="SSF90123">
    <property type="entry name" value="ABC transporter transmembrane region"/>
    <property type="match status" value="1"/>
</dbReference>
<dbReference type="Gene3D" id="3.40.50.300">
    <property type="entry name" value="P-loop containing nucleotide triphosphate hydrolases"/>
    <property type="match status" value="1"/>
</dbReference>
<dbReference type="GO" id="GO:0005524">
    <property type="term" value="F:ATP binding"/>
    <property type="evidence" value="ECO:0007669"/>
    <property type="project" value="UniProtKB-KW"/>
</dbReference>
<evidence type="ECO:0000313" key="11">
    <source>
        <dbReference type="Proteomes" id="UP001597492"/>
    </source>
</evidence>
<dbReference type="PROSITE" id="PS50929">
    <property type="entry name" value="ABC_TM1F"/>
    <property type="match status" value="1"/>
</dbReference>
<evidence type="ECO:0000259" key="9">
    <source>
        <dbReference type="PROSITE" id="PS50929"/>
    </source>
</evidence>
<organism evidence="10 11">
    <name type="scientific">Gulosibacter faecalis</name>
    <dbReference type="NCBI Taxonomy" id="272240"/>
    <lineage>
        <taxon>Bacteria</taxon>
        <taxon>Bacillati</taxon>
        <taxon>Actinomycetota</taxon>
        <taxon>Actinomycetes</taxon>
        <taxon>Micrococcales</taxon>
        <taxon>Microbacteriaceae</taxon>
        <taxon>Gulosibacter</taxon>
    </lineage>
</organism>
<keyword evidence="6 7" id="KW-0472">Membrane</keyword>
<dbReference type="InterPro" id="IPR027417">
    <property type="entry name" value="P-loop_NTPase"/>
</dbReference>
<evidence type="ECO:0000256" key="6">
    <source>
        <dbReference type="ARBA" id="ARBA00023136"/>
    </source>
</evidence>
<evidence type="ECO:0000256" key="5">
    <source>
        <dbReference type="ARBA" id="ARBA00022989"/>
    </source>
</evidence>
<dbReference type="PROSITE" id="PS50893">
    <property type="entry name" value="ABC_TRANSPORTER_2"/>
    <property type="match status" value="1"/>
</dbReference>
<keyword evidence="3" id="KW-0547">Nucleotide-binding</keyword>
<accession>A0ABW5UYD1</accession>
<feature type="transmembrane region" description="Helical" evidence="7">
    <location>
        <begin position="169"/>
        <end position="189"/>
    </location>
</feature>
<comment type="subcellular location">
    <subcellularLocation>
        <location evidence="1">Cell membrane</location>
        <topology evidence="1">Multi-pass membrane protein</topology>
    </subcellularLocation>
</comment>
<keyword evidence="4 10" id="KW-0067">ATP-binding</keyword>
<dbReference type="PANTHER" id="PTHR24221">
    <property type="entry name" value="ATP-BINDING CASSETTE SUB-FAMILY B"/>
    <property type="match status" value="1"/>
</dbReference>
<dbReference type="InterPro" id="IPR003439">
    <property type="entry name" value="ABC_transporter-like_ATP-bd"/>
</dbReference>
<keyword evidence="11" id="KW-1185">Reference proteome</keyword>
<feature type="domain" description="ABC transmembrane type-1" evidence="9">
    <location>
        <begin position="31"/>
        <end position="313"/>
    </location>
</feature>
<evidence type="ECO:0000256" key="7">
    <source>
        <dbReference type="SAM" id="Phobius"/>
    </source>
</evidence>
<dbReference type="RefSeq" id="WP_019619146.1">
    <property type="nucleotide sequence ID" value="NZ_JBHUNE010000007.1"/>
</dbReference>
<sequence length="589" mass="61262">MSAALRLPLANGRGIRRALGRSVRRQRALTVATVVLAGLAALAGVVAPWVVGLIVDAVQRGGDAHEIVILAIWVAGAGGLSAVLSAASGALVARIGQRVLARMREDVVGAALRLPPRRLEETGRGDLLARVGDDVAVVSQVVVALLAPWVGALLTVLLTIAGLFALNPWLAVAGLASVPVYVLSLRWYLPRAAPRYNAERAAFGDRAESLIASLEGLPTVHAYGAEAAHLDGIVAASDRARGISRAVLWFSSAWGKWMNFAELVGLGTIIAVGFALVSFDAATVGAVTAAALYFHRLFNPIGIIVHSFDEMQSAAASLARMVGVIEAGERERVLAPIEERPRGDVRADGLTHRYGDVPVVHDVSLEVAHGEQVAVVGASGAGKSTLAVVLAGLVEPAEGAVTVHDRPVEEFAGTHPRPVVLVSQEAHVFAGPLAADLRLAKHDASDAEVAHALEVAGASDWVAALPHGAETVVGELGHALTPEQVAQLALARAVLADPAVLILDEATAESGSRGAARLERAAAAALEGRTGIVVAHRLQQAQVADRILVMAEGRVIEQGTHVELLEVGGAYAELWRAYSTGGETRGRLE</sequence>
<evidence type="ECO:0000256" key="4">
    <source>
        <dbReference type="ARBA" id="ARBA00022840"/>
    </source>
</evidence>
<gene>
    <name evidence="10" type="ORF">ACFSW7_10090</name>
</gene>
<evidence type="ECO:0000256" key="3">
    <source>
        <dbReference type="ARBA" id="ARBA00022741"/>
    </source>
</evidence>
<name>A0ABW5UYD1_9MICO</name>
<dbReference type="SMART" id="SM00382">
    <property type="entry name" value="AAA"/>
    <property type="match status" value="1"/>
</dbReference>
<dbReference type="Pfam" id="PF00005">
    <property type="entry name" value="ABC_tran"/>
    <property type="match status" value="1"/>
</dbReference>
<feature type="transmembrane region" description="Helical" evidence="7">
    <location>
        <begin position="29"/>
        <end position="55"/>
    </location>
</feature>
<dbReference type="InterPro" id="IPR011527">
    <property type="entry name" value="ABC1_TM_dom"/>
</dbReference>
<dbReference type="Proteomes" id="UP001597492">
    <property type="component" value="Unassembled WGS sequence"/>
</dbReference>
<comment type="caution">
    <text evidence="10">The sequence shown here is derived from an EMBL/GenBank/DDBJ whole genome shotgun (WGS) entry which is preliminary data.</text>
</comment>
<feature type="transmembrane region" description="Helical" evidence="7">
    <location>
        <begin position="137"/>
        <end position="163"/>
    </location>
</feature>
<feature type="transmembrane region" description="Helical" evidence="7">
    <location>
        <begin position="67"/>
        <end position="93"/>
    </location>
</feature>
<evidence type="ECO:0000256" key="1">
    <source>
        <dbReference type="ARBA" id="ARBA00004651"/>
    </source>
</evidence>